<keyword evidence="3 5" id="KW-0863">Zinc-finger</keyword>
<sequence length="431" mass="49289">MFVLTNSSSMQPAIQCRVCATSDVGCILVNIFDKHGQHESVADMLLELADVTAAEDDQFPHHCCTQCHQDLVQAVTVRRKCIESEKLLRICIESGYSNEQYDDNQLDNLSVASSDSEDATLGKSPFYHCCECGTDFFDSDTLQNHYESTHAHVVHDWESFGISEISLYDCTDDEVEDTPSKDSVPYEDKGIPHRCCGCKYLFDTETELQLHCETVHRPNAMKVDEDRPAQCNICYQTFTTACGMRVHQRAMRVLRYQCAVCGKLFGNRAACIIHETNHEDHQLSCDLCAKKFTNRKYLNIHKQNVHTDPETRKKYVCNVCGTSVHSASYLKAHMMLHSEDAPYACSLCEHRFKLVLYLNRHMKWHRGVYTCKQCGLRVKSASSLSNHMASHTGIQQYSCSICCSKYRYKESLKKHLRRKHGRSTTRKDRSE</sequence>
<dbReference type="VEuPathDB" id="VectorBase:ACON028103"/>
<organism evidence="9 10">
    <name type="scientific">Anopheles coluzzii</name>
    <name type="common">African malaria mosquito</name>
    <dbReference type="NCBI Taxonomy" id="1518534"/>
    <lineage>
        <taxon>Eukaryota</taxon>
        <taxon>Metazoa</taxon>
        <taxon>Ecdysozoa</taxon>
        <taxon>Arthropoda</taxon>
        <taxon>Hexapoda</taxon>
        <taxon>Insecta</taxon>
        <taxon>Pterygota</taxon>
        <taxon>Neoptera</taxon>
        <taxon>Endopterygota</taxon>
        <taxon>Diptera</taxon>
        <taxon>Nematocera</taxon>
        <taxon>Culicoidea</taxon>
        <taxon>Culicidae</taxon>
        <taxon>Anophelinae</taxon>
        <taxon>Anopheles</taxon>
    </lineage>
</organism>
<evidence type="ECO:0000256" key="5">
    <source>
        <dbReference type="PROSITE-ProRule" id="PRU00042"/>
    </source>
</evidence>
<protein>
    <recommendedName>
        <fullName evidence="11">Protein krueppel</fullName>
    </recommendedName>
</protein>
<feature type="domain" description="C2H2-type" evidence="7">
    <location>
        <begin position="256"/>
        <end position="283"/>
    </location>
</feature>
<dbReference type="GO" id="GO:0005634">
    <property type="term" value="C:nucleus"/>
    <property type="evidence" value="ECO:0007669"/>
    <property type="project" value="InterPro"/>
</dbReference>
<keyword evidence="1 6" id="KW-0479">Metal-binding</keyword>
<dbReference type="InterPro" id="IPR036236">
    <property type="entry name" value="Znf_C2H2_sf"/>
</dbReference>
<feature type="domain" description="C2H2-type" evidence="7">
    <location>
        <begin position="369"/>
        <end position="396"/>
    </location>
</feature>
<feature type="binding site" evidence="6">
    <location>
        <position position="64"/>
    </location>
    <ligand>
        <name>Zn(2+)</name>
        <dbReference type="ChEBI" id="CHEBI:29105"/>
    </ligand>
</feature>
<evidence type="ECO:0000256" key="6">
    <source>
        <dbReference type="PROSITE-ProRule" id="PRU01263"/>
    </source>
</evidence>
<dbReference type="InterPro" id="IPR013087">
    <property type="entry name" value="Znf_C2H2_type"/>
</dbReference>
<accession>A0A6E8W7R0</accession>
<dbReference type="VEuPathDB" id="VectorBase:ACMO_012224"/>
<dbReference type="Pfam" id="PF07776">
    <property type="entry name" value="zf-AD"/>
    <property type="match status" value="1"/>
</dbReference>
<feature type="domain" description="C2H2-type" evidence="7">
    <location>
        <begin position="397"/>
        <end position="425"/>
    </location>
</feature>
<name>A0A6E8W7R0_ANOCL</name>
<feature type="binding site" evidence="6">
    <location>
        <position position="16"/>
    </location>
    <ligand>
        <name>Zn(2+)</name>
        <dbReference type="ChEBI" id="CHEBI:29105"/>
    </ligand>
</feature>
<keyword evidence="4 6" id="KW-0862">Zinc</keyword>
<dbReference type="PANTHER" id="PTHR24379">
    <property type="entry name" value="KRAB AND ZINC FINGER DOMAIN-CONTAINING"/>
    <property type="match status" value="1"/>
</dbReference>
<evidence type="ECO:0000256" key="4">
    <source>
        <dbReference type="ARBA" id="ARBA00022833"/>
    </source>
</evidence>
<dbReference type="EnsemblMetazoa" id="ACON028103-RA">
    <property type="protein sequence ID" value="ACON028103-PA"/>
    <property type="gene ID" value="ACON028103"/>
</dbReference>
<keyword evidence="10" id="KW-1185">Reference proteome</keyword>
<dbReference type="VEuPathDB" id="VectorBase:ACON2_037008"/>
<evidence type="ECO:0000256" key="3">
    <source>
        <dbReference type="ARBA" id="ARBA00022771"/>
    </source>
</evidence>
<evidence type="ECO:0000313" key="9">
    <source>
        <dbReference type="EnsemblMetazoa" id="ACON028103-PA"/>
    </source>
</evidence>
<dbReference type="SUPFAM" id="SSF57667">
    <property type="entry name" value="beta-beta-alpha zinc fingers"/>
    <property type="match status" value="4"/>
</dbReference>
<evidence type="ECO:0000259" key="7">
    <source>
        <dbReference type="PROSITE" id="PS50157"/>
    </source>
</evidence>
<proteinExistence type="predicted"/>
<feature type="domain" description="ZAD" evidence="8">
    <location>
        <begin position="14"/>
        <end position="91"/>
    </location>
</feature>
<reference evidence="9" key="2">
    <citation type="submission" date="2020-05" db="UniProtKB">
        <authorList>
            <consortium name="EnsemblMetazoa"/>
        </authorList>
    </citation>
    <scope>IDENTIFICATION</scope>
    <source>
        <strain evidence="9">Ngousso</strain>
    </source>
</reference>
<dbReference type="AlphaFoldDB" id="A0A6E8W7R0"/>
<evidence type="ECO:0000256" key="1">
    <source>
        <dbReference type="ARBA" id="ARBA00022723"/>
    </source>
</evidence>
<dbReference type="Proteomes" id="UP001105220">
    <property type="component" value="Unplaced"/>
</dbReference>
<feature type="domain" description="C2H2-type" evidence="7">
    <location>
        <begin position="315"/>
        <end position="342"/>
    </location>
</feature>
<dbReference type="PANTHER" id="PTHR24379:SF127">
    <property type="entry name" value="BLOODY FINGERS-RELATED"/>
    <property type="match status" value="1"/>
</dbReference>
<dbReference type="Gene3D" id="3.40.1800.20">
    <property type="match status" value="1"/>
</dbReference>
<evidence type="ECO:0000313" key="10">
    <source>
        <dbReference type="Proteomes" id="UP001105220"/>
    </source>
</evidence>
<evidence type="ECO:0000259" key="8">
    <source>
        <dbReference type="PROSITE" id="PS51915"/>
    </source>
</evidence>
<dbReference type="GO" id="GO:0008270">
    <property type="term" value="F:zinc ion binding"/>
    <property type="evidence" value="ECO:0007669"/>
    <property type="project" value="UniProtKB-UniRule"/>
</dbReference>
<dbReference type="PROSITE" id="PS00028">
    <property type="entry name" value="ZINC_FINGER_C2H2_1"/>
    <property type="match status" value="6"/>
</dbReference>
<feature type="domain" description="C2H2-type" evidence="7">
    <location>
        <begin position="127"/>
        <end position="151"/>
    </location>
</feature>
<dbReference type="Gene3D" id="3.30.160.60">
    <property type="entry name" value="Classic Zinc Finger"/>
    <property type="match status" value="5"/>
</dbReference>
<feature type="domain" description="C2H2-type" evidence="7">
    <location>
        <begin position="283"/>
        <end position="311"/>
    </location>
</feature>
<evidence type="ECO:0000256" key="2">
    <source>
        <dbReference type="ARBA" id="ARBA00022737"/>
    </source>
</evidence>
<dbReference type="SUPFAM" id="SSF57716">
    <property type="entry name" value="Glucocorticoid receptor-like (DNA-binding domain)"/>
    <property type="match status" value="1"/>
</dbReference>
<feature type="domain" description="C2H2-type" evidence="7">
    <location>
        <begin position="343"/>
        <end position="370"/>
    </location>
</feature>
<feature type="binding site" evidence="6">
    <location>
        <position position="19"/>
    </location>
    <ligand>
        <name>Zn(2+)</name>
        <dbReference type="ChEBI" id="CHEBI:29105"/>
    </ligand>
</feature>
<keyword evidence="2" id="KW-0677">Repeat</keyword>
<dbReference type="Pfam" id="PF00096">
    <property type="entry name" value="zf-C2H2"/>
    <property type="match status" value="2"/>
</dbReference>
<dbReference type="SMART" id="SM00355">
    <property type="entry name" value="ZnF_C2H2"/>
    <property type="match status" value="9"/>
</dbReference>
<reference key="1">
    <citation type="journal article" date="2019" name="Genes (Basel)">
        <title>A High-Quality De novo Genome Assembly from a Single Mosquito Using PacBio Sequencing.</title>
        <authorList>
            <person name="Kingan S.B."/>
            <person name="Heaton H."/>
            <person name="Cudini J."/>
            <person name="Lambert C.C."/>
            <person name="Baybayan P."/>
            <person name="Galvin B.D."/>
            <person name="Durbin R."/>
            <person name="Korlach J."/>
            <person name="Lawniczak M.K.N."/>
        </authorList>
    </citation>
    <scope>NUCLEOTIDE SEQUENCE [LARGE SCALE GENOMIC DNA]</scope>
    <source>
        <strain>Mali-NIH</strain>
    </source>
</reference>
<evidence type="ECO:0008006" key="11">
    <source>
        <dbReference type="Google" id="ProtNLM"/>
    </source>
</evidence>
<dbReference type="InterPro" id="IPR012934">
    <property type="entry name" value="Znf_AD"/>
</dbReference>
<dbReference type="PROSITE" id="PS50157">
    <property type="entry name" value="ZINC_FINGER_C2H2_2"/>
    <property type="match status" value="7"/>
</dbReference>
<dbReference type="PROSITE" id="PS51915">
    <property type="entry name" value="ZAD"/>
    <property type="match status" value="1"/>
</dbReference>
<dbReference type="SMART" id="SM00868">
    <property type="entry name" value="zf-AD"/>
    <property type="match status" value="1"/>
</dbReference>
<feature type="binding site" evidence="6">
    <location>
        <position position="67"/>
    </location>
    <ligand>
        <name>Zn(2+)</name>
        <dbReference type="ChEBI" id="CHEBI:29105"/>
    </ligand>
</feature>